<feature type="domain" description="NADH-ubiquinone oxidoreductase 21kDa subunit N-terminal" evidence="2">
    <location>
        <begin position="16"/>
        <end position="102"/>
    </location>
</feature>
<keyword evidence="1" id="KW-1133">Transmembrane helix</keyword>
<dbReference type="EMBL" id="JAFEKC020000020">
    <property type="protein sequence ID" value="KAK0508491.1"/>
    <property type="molecule type" value="Genomic_DNA"/>
</dbReference>
<keyword evidence="1" id="KW-0812">Transmembrane</keyword>
<organism evidence="4 5">
    <name type="scientific">Cladonia borealis</name>
    <dbReference type="NCBI Taxonomy" id="184061"/>
    <lineage>
        <taxon>Eukaryota</taxon>
        <taxon>Fungi</taxon>
        <taxon>Dikarya</taxon>
        <taxon>Ascomycota</taxon>
        <taxon>Pezizomycotina</taxon>
        <taxon>Lecanoromycetes</taxon>
        <taxon>OSLEUM clade</taxon>
        <taxon>Lecanoromycetidae</taxon>
        <taxon>Lecanorales</taxon>
        <taxon>Lecanorineae</taxon>
        <taxon>Cladoniaceae</taxon>
        <taxon>Cladonia</taxon>
    </lineage>
</organism>
<evidence type="ECO:0008006" key="6">
    <source>
        <dbReference type="Google" id="ProtNLM"/>
    </source>
</evidence>
<dbReference type="InterPro" id="IPR024549">
    <property type="entry name" value="NADH-UbQ_OxRdtase_su21_C_fun"/>
</dbReference>
<feature type="domain" description="NADH-ubiquinone oxidoreductase 21kDa subunit C-terminal fungi" evidence="3">
    <location>
        <begin position="111"/>
        <end position="182"/>
    </location>
</feature>
<accession>A0AA39QVA2</accession>
<dbReference type="InterPro" id="IPR053229">
    <property type="entry name" value="NADH-Q_oxidrdct_subunit"/>
</dbReference>
<proteinExistence type="predicted"/>
<evidence type="ECO:0000256" key="1">
    <source>
        <dbReference type="SAM" id="Phobius"/>
    </source>
</evidence>
<feature type="transmembrane region" description="Helical" evidence="1">
    <location>
        <begin position="40"/>
        <end position="57"/>
    </location>
</feature>
<evidence type="ECO:0000313" key="5">
    <source>
        <dbReference type="Proteomes" id="UP001166286"/>
    </source>
</evidence>
<protein>
    <recommendedName>
        <fullName evidence="6">NADH-ubiquinone oxidoreductase 21 kDa subunit</fullName>
    </recommendedName>
</protein>
<keyword evidence="1" id="KW-0472">Membrane</keyword>
<dbReference type="Pfam" id="PF12853">
    <property type="entry name" value="NADH_u_ox_C"/>
    <property type="match status" value="1"/>
</dbReference>
<name>A0AA39QVA2_9LECA</name>
<evidence type="ECO:0000259" key="2">
    <source>
        <dbReference type="Pfam" id="PF10785"/>
    </source>
</evidence>
<dbReference type="PANTHER" id="PTHR34062:SF1">
    <property type="entry name" value="NADH-UBIQUINONE OXIDOREDUCTASE 21KDA SUBUNIT N-TERMINAL DOMAIN-CONTAINING PROTEIN"/>
    <property type="match status" value="1"/>
</dbReference>
<dbReference type="Pfam" id="PF10785">
    <property type="entry name" value="NADH-u_ox-rdase"/>
    <property type="match status" value="1"/>
</dbReference>
<evidence type="ECO:0000259" key="3">
    <source>
        <dbReference type="Pfam" id="PF12853"/>
    </source>
</evidence>
<sequence length="189" mass="21694">MTDLQRRPYVPAKQRNTQYPLIDSDPHFKRVCSYARPSDYVSGAIFAAFGPTLMNLWERISPSHVSKDSFRSVMRLSYTIGAGAGFLLFYSRSINRFYGIEENKREVELDMREMVDKVKKGEPLYGKSSLTPYMQGVAARNSRYSGVFLHLLPWFNFVNHDQHGVDTAKYYQQAERELAAEQAEQASTS</sequence>
<feature type="transmembrane region" description="Helical" evidence="1">
    <location>
        <begin position="69"/>
        <end position="90"/>
    </location>
</feature>
<dbReference type="PANTHER" id="PTHR34062">
    <property type="entry name" value="OXIDOREDUCTASE 21 KDA SUBUNIT, PUTATIVE (AFU_ORTHOLOGUE AFUA_4G04750)-RELATED"/>
    <property type="match status" value="1"/>
</dbReference>
<dbReference type="InterPro" id="IPR019721">
    <property type="entry name" value="NADH-UbQ_OxRdtase_su21_N"/>
</dbReference>
<keyword evidence="5" id="KW-1185">Reference proteome</keyword>
<reference evidence="4" key="1">
    <citation type="submission" date="2023-03" db="EMBL/GenBank/DDBJ databases">
        <title>Complete genome of Cladonia borealis.</title>
        <authorList>
            <person name="Park H."/>
        </authorList>
    </citation>
    <scope>NUCLEOTIDE SEQUENCE</scope>
    <source>
        <strain evidence="4">ANT050790</strain>
    </source>
</reference>
<dbReference type="AlphaFoldDB" id="A0AA39QVA2"/>
<comment type="caution">
    <text evidence="4">The sequence shown here is derived from an EMBL/GenBank/DDBJ whole genome shotgun (WGS) entry which is preliminary data.</text>
</comment>
<dbReference type="Proteomes" id="UP001166286">
    <property type="component" value="Unassembled WGS sequence"/>
</dbReference>
<evidence type="ECO:0000313" key="4">
    <source>
        <dbReference type="EMBL" id="KAK0508491.1"/>
    </source>
</evidence>
<gene>
    <name evidence="4" type="ORF">JMJ35_008767</name>
</gene>